<feature type="transmembrane region" description="Helical" evidence="1">
    <location>
        <begin position="158"/>
        <end position="178"/>
    </location>
</feature>
<feature type="transmembrane region" description="Helical" evidence="1">
    <location>
        <begin position="41"/>
        <end position="61"/>
    </location>
</feature>
<organism evidence="2 3">
    <name type="scientific">Corynebacterium oculi</name>
    <dbReference type="NCBI Taxonomy" id="1544416"/>
    <lineage>
        <taxon>Bacteria</taxon>
        <taxon>Bacillati</taxon>
        <taxon>Actinomycetota</taxon>
        <taxon>Actinomycetes</taxon>
        <taxon>Mycobacteriales</taxon>
        <taxon>Corynebacteriaceae</taxon>
        <taxon>Corynebacterium</taxon>
    </lineage>
</organism>
<comment type="caution">
    <text evidence="2">The sequence shown here is derived from an EMBL/GenBank/DDBJ whole genome shotgun (WGS) entry which is preliminary data.</text>
</comment>
<evidence type="ECO:0000313" key="2">
    <source>
        <dbReference type="EMBL" id="KQB83581.1"/>
    </source>
</evidence>
<reference evidence="2 3" key="1">
    <citation type="submission" date="2015-10" db="EMBL/GenBank/DDBJ databases">
        <title>Corynebacteirum lowii and Corynebacterium oculi species nova, derived from human clinical disease and and emended description of Corynebacterium mastiditis.</title>
        <authorList>
            <person name="Bernard K."/>
            <person name="Pacheco A.L."/>
            <person name="Mcdougall C."/>
            <person name="Burtx T."/>
            <person name="Weibe D."/>
            <person name="Tyler S."/>
            <person name="Olson A.B."/>
            <person name="Cnockaert M."/>
            <person name="Eguchi H."/>
            <person name="Kuwahara T."/>
            <person name="Nakayama-Imaohji H."/>
            <person name="Boudewijins M."/>
            <person name="Van Hoecke F."/>
            <person name="Bernier A.-M."/>
            <person name="Vandamme P."/>
        </authorList>
    </citation>
    <scope>NUCLEOTIDE SEQUENCE [LARGE SCALE GENOMIC DNA]</scope>
    <source>
        <strain evidence="2 3">NML 130210</strain>
    </source>
</reference>
<dbReference type="STRING" id="1544416.Cocul_01651"/>
<feature type="transmembrane region" description="Helical" evidence="1">
    <location>
        <begin position="76"/>
        <end position="94"/>
    </location>
</feature>
<evidence type="ECO:0000313" key="3">
    <source>
        <dbReference type="Proteomes" id="UP000050517"/>
    </source>
</evidence>
<keyword evidence="1" id="KW-1133">Transmembrane helix</keyword>
<accession>A0A0Q1DU05</accession>
<protein>
    <recommendedName>
        <fullName evidence="4">Sap, sulfolipid-1-addressing protein</fullName>
    </recommendedName>
</protein>
<keyword evidence="1" id="KW-0472">Membrane</keyword>
<evidence type="ECO:0000256" key="1">
    <source>
        <dbReference type="SAM" id="Phobius"/>
    </source>
</evidence>
<dbReference type="EMBL" id="LKST01000003">
    <property type="protein sequence ID" value="KQB83581.1"/>
    <property type="molecule type" value="Genomic_DNA"/>
</dbReference>
<feature type="transmembrane region" description="Helical" evidence="1">
    <location>
        <begin position="115"/>
        <end position="138"/>
    </location>
</feature>
<keyword evidence="1" id="KW-0812">Transmembrane</keyword>
<dbReference type="Proteomes" id="UP000050517">
    <property type="component" value="Unassembled WGS sequence"/>
</dbReference>
<proteinExistence type="predicted"/>
<feature type="transmembrane region" description="Helical" evidence="1">
    <location>
        <begin position="6"/>
        <end position="29"/>
    </location>
</feature>
<evidence type="ECO:0008006" key="4">
    <source>
        <dbReference type="Google" id="ProtNLM"/>
    </source>
</evidence>
<name>A0A0Q1DU05_9CORY</name>
<gene>
    <name evidence="2" type="ORF">Cocul_01651</name>
</gene>
<dbReference type="RefSeq" id="WP_211257117.1">
    <property type="nucleotide sequence ID" value="NZ_LKST01000003.1"/>
</dbReference>
<sequence>MILQAASMAFADSVNVLLIGVLVALGVLLPRGGRFDAVATLLVLGDWLGVFLYSLLILLLFDGLGDVIRHALESPVYALVLVGFGLFSLIATARSSGEGTVGLVRRVLGPLRGPAAMTPVVGFVLGVVQSATSVPFYLGIGVVSAGDLGVAQRYLGMVVYATIALSLPILSAFAVAWVRRYPYSPVGRLFEWARMNPLTSIRLAGYAVGVFLVGLGAVTLYDVTVGSSG</sequence>
<dbReference type="AlphaFoldDB" id="A0A0Q1DU05"/>
<feature type="transmembrane region" description="Helical" evidence="1">
    <location>
        <begin position="199"/>
        <end position="221"/>
    </location>
</feature>
<keyword evidence="3" id="KW-1185">Reference proteome</keyword>